<dbReference type="Proteomes" id="UP000823775">
    <property type="component" value="Unassembled WGS sequence"/>
</dbReference>
<protein>
    <submittedName>
        <fullName evidence="1">Uncharacterized protein</fullName>
    </submittedName>
</protein>
<reference evidence="1 2" key="1">
    <citation type="journal article" date="2021" name="BMC Genomics">
        <title>Datura genome reveals duplications of psychoactive alkaloid biosynthetic genes and high mutation rate following tissue culture.</title>
        <authorList>
            <person name="Rajewski A."/>
            <person name="Carter-House D."/>
            <person name="Stajich J."/>
            <person name="Litt A."/>
        </authorList>
    </citation>
    <scope>NUCLEOTIDE SEQUENCE [LARGE SCALE GENOMIC DNA]</scope>
    <source>
        <strain evidence="1">AR-01</strain>
    </source>
</reference>
<organism evidence="1 2">
    <name type="scientific">Datura stramonium</name>
    <name type="common">Jimsonweed</name>
    <name type="synonym">Common thornapple</name>
    <dbReference type="NCBI Taxonomy" id="4076"/>
    <lineage>
        <taxon>Eukaryota</taxon>
        <taxon>Viridiplantae</taxon>
        <taxon>Streptophyta</taxon>
        <taxon>Embryophyta</taxon>
        <taxon>Tracheophyta</taxon>
        <taxon>Spermatophyta</taxon>
        <taxon>Magnoliopsida</taxon>
        <taxon>eudicotyledons</taxon>
        <taxon>Gunneridae</taxon>
        <taxon>Pentapetalae</taxon>
        <taxon>asterids</taxon>
        <taxon>lamiids</taxon>
        <taxon>Solanales</taxon>
        <taxon>Solanaceae</taxon>
        <taxon>Solanoideae</taxon>
        <taxon>Datureae</taxon>
        <taxon>Datura</taxon>
    </lineage>
</organism>
<gene>
    <name evidence="1" type="ORF">HAX54_037946</name>
</gene>
<feature type="non-terminal residue" evidence="1">
    <location>
        <position position="57"/>
    </location>
</feature>
<accession>A0ABS8VM56</accession>
<dbReference type="EMBL" id="JACEIK010005138">
    <property type="protein sequence ID" value="MCE0480815.1"/>
    <property type="molecule type" value="Genomic_DNA"/>
</dbReference>
<proteinExistence type="predicted"/>
<comment type="caution">
    <text evidence="1">The sequence shown here is derived from an EMBL/GenBank/DDBJ whole genome shotgun (WGS) entry which is preliminary data.</text>
</comment>
<keyword evidence="2" id="KW-1185">Reference proteome</keyword>
<name>A0ABS8VM56_DATST</name>
<sequence length="57" mass="6686">MSVDGLSEKIDFSDKIYCFSLSLKWNNEEIKFLEKNRLRVSSDSRSVREPHAQTHVD</sequence>
<evidence type="ECO:0000313" key="1">
    <source>
        <dbReference type="EMBL" id="MCE0480815.1"/>
    </source>
</evidence>
<evidence type="ECO:0000313" key="2">
    <source>
        <dbReference type="Proteomes" id="UP000823775"/>
    </source>
</evidence>